<dbReference type="EMBL" id="JAKOGG010000158">
    <property type="protein sequence ID" value="MCS4558755.1"/>
    <property type="molecule type" value="Genomic_DNA"/>
</dbReference>
<accession>A0ABT2FR16</accession>
<dbReference type="Proteomes" id="UP001201549">
    <property type="component" value="Unassembled WGS sequence"/>
</dbReference>
<sequence>NTFSVTDKIQLPANGKYCLGHCACILFTELIYRHGVQRANRNMGLALADDEIDYLVENFTNQCHDGGGNVLLRARNIHFYYFWSIVSGGDN</sequence>
<evidence type="ECO:0000313" key="1">
    <source>
        <dbReference type="EMBL" id="MCS4558755.1"/>
    </source>
</evidence>
<name>A0ABT2FR16_9GAMM</name>
<feature type="non-terminal residue" evidence="1">
    <location>
        <position position="1"/>
    </location>
</feature>
<reference evidence="1 2" key="1">
    <citation type="submission" date="2022-02" db="EMBL/GenBank/DDBJ databases">
        <authorList>
            <person name="Zhuang L."/>
        </authorList>
    </citation>
    <scope>NUCLEOTIDE SEQUENCE [LARGE SCALE GENOMIC DNA]</scope>
    <source>
        <strain evidence="1 2">C32</strain>
    </source>
</reference>
<keyword evidence="2" id="KW-1185">Reference proteome</keyword>
<organism evidence="1 2">
    <name type="scientific">Shewanella electrica</name>
    <dbReference type="NCBI Taxonomy" id="515560"/>
    <lineage>
        <taxon>Bacteria</taxon>
        <taxon>Pseudomonadati</taxon>
        <taxon>Pseudomonadota</taxon>
        <taxon>Gammaproteobacteria</taxon>
        <taxon>Alteromonadales</taxon>
        <taxon>Shewanellaceae</taxon>
        <taxon>Shewanella</taxon>
    </lineage>
</organism>
<dbReference type="RefSeq" id="WP_238898567.1">
    <property type="nucleotide sequence ID" value="NZ_JAKOGG010000158.1"/>
</dbReference>
<comment type="caution">
    <text evidence="1">The sequence shown here is derived from an EMBL/GenBank/DDBJ whole genome shotgun (WGS) entry which is preliminary data.</text>
</comment>
<protein>
    <submittedName>
        <fullName evidence="1">Uncharacterized protein</fullName>
    </submittedName>
</protein>
<gene>
    <name evidence="1" type="ORF">L9G74_20245</name>
</gene>
<dbReference type="Gene3D" id="1.10.8.750">
    <property type="entry name" value="Phosphoribosylformylglycinamidine synthase, linker domain"/>
    <property type="match status" value="1"/>
</dbReference>
<evidence type="ECO:0000313" key="2">
    <source>
        <dbReference type="Proteomes" id="UP001201549"/>
    </source>
</evidence>
<reference evidence="2" key="2">
    <citation type="submission" date="2023-07" db="EMBL/GenBank/DDBJ databases">
        <title>Shewanella mangrovi sp. nov., an acetaldehyde- degrading bacterium isolated from mangrove sediment.</title>
        <authorList>
            <person name="Liu Y."/>
        </authorList>
    </citation>
    <scope>NUCLEOTIDE SEQUENCE [LARGE SCALE GENOMIC DNA]</scope>
    <source>
        <strain evidence="2">C32</strain>
    </source>
</reference>
<proteinExistence type="predicted"/>